<organism evidence="1 2">
    <name type="scientific">Nocardia transvalensis</name>
    <dbReference type="NCBI Taxonomy" id="37333"/>
    <lineage>
        <taxon>Bacteria</taxon>
        <taxon>Bacillati</taxon>
        <taxon>Actinomycetota</taxon>
        <taxon>Actinomycetes</taxon>
        <taxon>Mycobacteriales</taxon>
        <taxon>Nocardiaceae</taxon>
        <taxon>Nocardia</taxon>
    </lineage>
</organism>
<dbReference type="InterPro" id="IPR025350">
    <property type="entry name" value="DUF4254"/>
</dbReference>
<comment type="caution">
    <text evidence="1">The sequence shown here is derived from an EMBL/GenBank/DDBJ whole genome shotgun (WGS) entry which is preliminary data.</text>
</comment>
<gene>
    <name evidence="1" type="ORF">BJY24_003049</name>
</gene>
<evidence type="ECO:0000313" key="1">
    <source>
        <dbReference type="EMBL" id="MBB5914182.1"/>
    </source>
</evidence>
<dbReference type="PROSITE" id="PS51257">
    <property type="entry name" value="PROKAR_LIPOPROTEIN"/>
    <property type="match status" value="1"/>
</dbReference>
<dbReference type="AlphaFoldDB" id="A0A7W9PDI5"/>
<sequence>MNKLPSKEMLLEACSGTVLFGHPVLSAACELAALHAARMTASDEDLPGIDCARAKLVHCIDCWVSANMPLPRGAAYMHTETVGMVVDRIGRYSVDAEVALRSDVSVLQRHYVWERLAELALAYTDLAFEIGAGLRKVPFLIHNHSQRDSTEQEHDLEHPGIRE</sequence>
<protein>
    <recommendedName>
        <fullName evidence="3">DUF4254 domain-containing protein</fullName>
    </recommendedName>
</protein>
<dbReference type="RefSeq" id="WP_051162759.1">
    <property type="nucleotide sequence ID" value="NZ_JACHIT010000001.1"/>
</dbReference>
<keyword evidence="2" id="KW-1185">Reference proteome</keyword>
<reference evidence="1 2" key="1">
    <citation type="submission" date="2020-08" db="EMBL/GenBank/DDBJ databases">
        <title>Sequencing the genomes of 1000 actinobacteria strains.</title>
        <authorList>
            <person name="Klenk H.-P."/>
        </authorList>
    </citation>
    <scope>NUCLEOTIDE SEQUENCE [LARGE SCALE GENOMIC DNA]</scope>
    <source>
        <strain evidence="1 2">DSM 43582</strain>
    </source>
</reference>
<evidence type="ECO:0000313" key="2">
    <source>
        <dbReference type="Proteomes" id="UP000540412"/>
    </source>
</evidence>
<proteinExistence type="predicted"/>
<dbReference type="Proteomes" id="UP000540412">
    <property type="component" value="Unassembled WGS sequence"/>
</dbReference>
<name>A0A7W9PDI5_9NOCA</name>
<dbReference type="EMBL" id="JACHIT010000001">
    <property type="protein sequence ID" value="MBB5914182.1"/>
    <property type="molecule type" value="Genomic_DNA"/>
</dbReference>
<dbReference type="Pfam" id="PF14063">
    <property type="entry name" value="DUF4254"/>
    <property type="match status" value="1"/>
</dbReference>
<evidence type="ECO:0008006" key="3">
    <source>
        <dbReference type="Google" id="ProtNLM"/>
    </source>
</evidence>
<accession>A0A7W9PDI5</accession>